<evidence type="ECO:0000313" key="3">
    <source>
        <dbReference type="EMBL" id="CAF1364246.1"/>
    </source>
</evidence>
<dbReference type="Proteomes" id="UP000663829">
    <property type="component" value="Unassembled WGS sequence"/>
</dbReference>
<evidence type="ECO:0000313" key="5">
    <source>
        <dbReference type="EMBL" id="CAF4173842.1"/>
    </source>
</evidence>
<dbReference type="SUPFAM" id="SSF110942">
    <property type="entry name" value="HSP90 C-terminal domain"/>
    <property type="match status" value="1"/>
</dbReference>
<dbReference type="Proteomes" id="UP000682733">
    <property type="component" value="Unassembled WGS sequence"/>
</dbReference>
<dbReference type="EMBL" id="CAJOBA010045190">
    <property type="protein sequence ID" value="CAF4173842.1"/>
    <property type="molecule type" value="Genomic_DNA"/>
</dbReference>
<comment type="similarity">
    <text evidence="1">Belongs to the heat shock protein 90 family.</text>
</comment>
<name>A0A815QY94_9BILA</name>
<comment type="caution">
    <text evidence="4">The sequence shown here is derived from an EMBL/GenBank/DDBJ whole genome shotgun (WGS) entry which is preliminary data.</text>
</comment>
<sequence length="106" mass="12086">STQAYQKSGGDTTMNYYLNQTKILEINRHHPLIKDSLCRIKDSKNDKTTFDFAHVMAEIAILRSGYHLEDSTDFAKCIESVLRRAVGISLDEKVEDESNDDDMNSK</sequence>
<dbReference type="GO" id="GO:0016887">
    <property type="term" value="F:ATP hydrolysis activity"/>
    <property type="evidence" value="ECO:0007669"/>
    <property type="project" value="InterPro"/>
</dbReference>
<dbReference type="Gene3D" id="1.20.120.790">
    <property type="entry name" value="Heat shock protein 90, C-terminal domain"/>
    <property type="match status" value="1"/>
</dbReference>
<evidence type="ECO:0000313" key="7">
    <source>
        <dbReference type="Proteomes" id="UP000663829"/>
    </source>
</evidence>
<dbReference type="Pfam" id="PF00183">
    <property type="entry name" value="HSP90"/>
    <property type="match status" value="1"/>
</dbReference>
<gene>
    <name evidence="4" type="ORF">GPM918_LOCUS35427</name>
    <name evidence="3" type="ORF">OVA965_LOCUS31375</name>
    <name evidence="6" type="ORF">SRO942_LOCUS36145</name>
    <name evidence="5" type="ORF">TMI583_LOCUS32205</name>
</gene>
<dbReference type="EMBL" id="CAJNOK010023533">
    <property type="protein sequence ID" value="CAF1364246.1"/>
    <property type="molecule type" value="Genomic_DNA"/>
</dbReference>
<evidence type="ECO:0000313" key="4">
    <source>
        <dbReference type="EMBL" id="CAF1469977.1"/>
    </source>
</evidence>
<dbReference type="GO" id="GO:0005524">
    <property type="term" value="F:ATP binding"/>
    <property type="evidence" value="ECO:0007669"/>
    <property type="project" value="InterPro"/>
</dbReference>
<dbReference type="OrthoDB" id="5426351at2759"/>
<keyword evidence="2" id="KW-0143">Chaperone</keyword>
<dbReference type="GO" id="GO:0140662">
    <property type="term" value="F:ATP-dependent protein folding chaperone"/>
    <property type="evidence" value="ECO:0007669"/>
    <property type="project" value="InterPro"/>
</dbReference>
<evidence type="ECO:0000313" key="6">
    <source>
        <dbReference type="EMBL" id="CAF4338042.1"/>
    </source>
</evidence>
<evidence type="ECO:0000256" key="2">
    <source>
        <dbReference type="ARBA" id="ARBA00023186"/>
    </source>
</evidence>
<evidence type="ECO:0008006" key="8">
    <source>
        <dbReference type="Google" id="ProtNLM"/>
    </source>
</evidence>
<evidence type="ECO:0000256" key="1">
    <source>
        <dbReference type="ARBA" id="ARBA00008239"/>
    </source>
</evidence>
<protein>
    <recommendedName>
        <fullName evidence="8">Heat shock protein 90</fullName>
    </recommendedName>
</protein>
<keyword evidence="7" id="KW-1185">Reference proteome</keyword>
<reference evidence="4" key="1">
    <citation type="submission" date="2021-02" db="EMBL/GenBank/DDBJ databases">
        <authorList>
            <person name="Nowell W R."/>
        </authorList>
    </citation>
    <scope>NUCLEOTIDE SEQUENCE</scope>
</reference>
<dbReference type="EMBL" id="CAJNOQ010020497">
    <property type="protein sequence ID" value="CAF1469977.1"/>
    <property type="molecule type" value="Genomic_DNA"/>
</dbReference>
<dbReference type="Proteomes" id="UP000681722">
    <property type="component" value="Unassembled WGS sequence"/>
</dbReference>
<dbReference type="GO" id="GO:0051082">
    <property type="term" value="F:unfolded protein binding"/>
    <property type="evidence" value="ECO:0007669"/>
    <property type="project" value="InterPro"/>
</dbReference>
<proteinExistence type="inferred from homology"/>
<feature type="non-terminal residue" evidence="4">
    <location>
        <position position="106"/>
    </location>
</feature>
<dbReference type="Proteomes" id="UP000677228">
    <property type="component" value="Unassembled WGS sequence"/>
</dbReference>
<organism evidence="4 7">
    <name type="scientific">Didymodactylos carnosus</name>
    <dbReference type="NCBI Taxonomy" id="1234261"/>
    <lineage>
        <taxon>Eukaryota</taxon>
        <taxon>Metazoa</taxon>
        <taxon>Spiralia</taxon>
        <taxon>Gnathifera</taxon>
        <taxon>Rotifera</taxon>
        <taxon>Eurotatoria</taxon>
        <taxon>Bdelloidea</taxon>
        <taxon>Philodinida</taxon>
        <taxon>Philodinidae</taxon>
        <taxon>Didymodactylos</taxon>
    </lineage>
</organism>
<dbReference type="AlphaFoldDB" id="A0A815QY94"/>
<dbReference type="InterPro" id="IPR001404">
    <property type="entry name" value="Hsp90_fam"/>
</dbReference>
<dbReference type="InterPro" id="IPR037196">
    <property type="entry name" value="HSP90_C"/>
</dbReference>
<accession>A0A815QY94</accession>
<dbReference type="EMBL" id="CAJOBC010085965">
    <property type="protein sequence ID" value="CAF4338042.1"/>
    <property type="molecule type" value="Genomic_DNA"/>
</dbReference>